<feature type="non-terminal residue" evidence="2">
    <location>
        <position position="68"/>
    </location>
</feature>
<dbReference type="SUPFAM" id="SSF54236">
    <property type="entry name" value="Ubiquitin-like"/>
    <property type="match status" value="1"/>
</dbReference>
<evidence type="ECO:0000313" key="2">
    <source>
        <dbReference type="EMBL" id="RKP26248.1"/>
    </source>
</evidence>
<organism evidence="2 3">
    <name type="scientific">Syncephalis pseudoplumigaleata</name>
    <dbReference type="NCBI Taxonomy" id="1712513"/>
    <lineage>
        <taxon>Eukaryota</taxon>
        <taxon>Fungi</taxon>
        <taxon>Fungi incertae sedis</taxon>
        <taxon>Zoopagomycota</taxon>
        <taxon>Zoopagomycotina</taxon>
        <taxon>Zoopagomycetes</taxon>
        <taxon>Zoopagales</taxon>
        <taxon>Piptocephalidaceae</taxon>
        <taxon>Syncephalis</taxon>
    </lineage>
</organism>
<protein>
    <submittedName>
        <fullName evidence="2">Ubiquitin-like protein</fullName>
    </submittedName>
</protein>
<dbReference type="InterPro" id="IPR000626">
    <property type="entry name" value="Ubiquitin-like_dom"/>
</dbReference>
<dbReference type="OrthoDB" id="2130750at2759"/>
<feature type="domain" description="Ubiquitin-like" evidence="1">
    <location>
        <begin position="3"/>
        <end position="67"/>
    </location>
</feature>
<keyword evidence="3" id="KW-1185">Reference proteome</keyword>
<proteinExistence type="predicted"/>
<dbReference type="CDD" id="cd01789">
    <property type="entry name" value="Ubl_TBCB"/>
    <property type="match status" value="1"/>
</dbReference>
<reference evidence="3" key="1">
    <citation type="journal article" date="2018" name="Nat. Microbiol.">
        <title>Leveraging single-cell genomics to expand the fungal tree of life.</title>
        <authorList>
            <person name="Ahrendt S.R."/>
            <person name="Quandt C.A."/>
            <person name="Ciobanu D."/>
            <person name="Clum A."/>
            <person name="Salamov A."/>
            <person name="Andreopoulos B."/>
            <person name="Cheng J.F."/>
            <person name="Woyke T."/>
            <person name="Pelin A."/>
            <person name="Henrissat B."/>
            <person name="Reynolds N.K."/>
            <person name="Benny G.L."/>
            <person name="Smith M.E."/>
            <person name="James T.Y."/>
            <person name="Grigoriev I.V."/>
        </authorList>
    </citation>
    <scope>NUCLEOTIDE SEQUENCE [LARGE SCALE GENOMIC DNA]</scope>
    <source>
        <strain evidence="3">Benny S71-1</strain>
    </source>
</reference>
<dbReference type="EMBL" id="KZ989472">
    <property type="protein sequence ID" value="RKP26248.1"/>
    <property type="molecule type" value="Genomic_DNA"/>
</dbReference>
<name>A0A4P9Z1N6_9FUNG</name>
<dbReference type="GO" id="GO:0007021">
    <property type="term" value="P:tubulin complex assembly"/>
    <property type="evidence" value="ECO:0007669"/>
    <property type="project" value="InterPro"/>
</dbReference>
<evidence type="ECO:0000313" key="3">
    <source>
        <dbReference type="Proteomes" id="UP000278143"/>
    </source>
</evidence>
<dbReference type="GO" id="GO:0007023">
    <property type="term" value="P:post-chaperonin tubulin folding pathway"/>
    <property type="evidence" value="ECO:0007669"/>
    <property type="project" value="InterPro"/>
</dbReference>
<dbReference type="InterPro" id="IPR045172">
    <property type="entry name" value="TBCB_Ubl"/>
</dbReference>
<dbReference type="Gene3D" id="3.10.20.90">
    <property type="entry name" value="Phosphatidylinositol 3-kinase Catalytic Subunit, Chain A, domain 1"/>
    <property type="match status" value="1"/>
</dbReference>
<evidence type="ECO:0000259" key="1">
    <source>
        <dbReference type="Pfam" id="PF14560"/>
    </source>
</evidence>
<dbReference type="InterPro" id="IPR029071">
    <property type="entry name" value="Ubiquitin-like_domsf"/>
</dbReference>
<gene>
    <name evidence="2" type="ORF">SYNPS1DRAFT_21945</name>
</gene>
<dbReference type="Pfam" id="PF14560">
    <property type="entry name" value="Ubiquitin_2"/>
    <property type="match status" value="1"/>
</dbReference>
<dbReference type="GO" id="GO:0043014">
    <property type="term" value="F:alpha-tubulin binding"/>
    <property type="evidence" value="ECO:0007669"/>
    <property type="project" value="InterPro"/>
</dbReference>
<accession>A0A4P9Z1N6</accession>
<sequence length="68" mass="7855">MSDASRSERRFNRSMTIEELKIRLEPITGVPPSAQTLALYDKDRLVTGIDGDDRMLGYFSPEDYMELR</sequence>
<dbReference type="Proteomes" id="UP000278143">
    <property type="component" value="Unassembled WGS sequence"/>
</dbReference>
<dbReference type="AlphaFoldDB" id="A0A4P9Z1N6"/>